<gene>
    <name evidence="2" type="ORF">T02_4724</name>
</gene>
<accession>A0A0V1LE89</accession>
<dbReference type="Proteomes" id="UP000054721">
    <property type="component" value="Unassembled WGS sequence"/>
</dbReference>
<name>A0A0V1LE89_9BILA</name>
<protein>
    <submittedName>
        <fullName evidence="2">Uncharacterized protein</fullName>
    </submittedName>
</protein>
<keyword evidence="3" id="KW-1185">Reference proteome</keyword>
<organism evidence="2 3">
    <name type="scientific">Trichinella nativa</name>
    <dbReference type="NCBI Taxonomy" id="6335"/>
    <lineage>
        <taxon>Eukaryota</taxon>
        <taxon>Metazoa</taxon>
        <taxon>Ecdysozoa</taxon>
        <taxon>Nematoda</taxon>
        <taxon>Enoplea</taxon>
        <taxon>Dorylaimia</taxon>
        <taxon>Trichinellida</taxon>
        <taxon>Trichinellidae</taxon>
        <taxon>Trichinella</taxon>
    </lineage>
</organism>
<evidence type="ECO:0000313" key="2">
    <source>
        <dbReference type="EMBL" id="KRZ57813.1"/>
    </source>
</evidence>
<evidence type="ECO:0000256" key="1">
    <source>
        <dbReference type="SAM" id="MobiDB-lite"/>
    </source>
</evidence>
<evidence type="ECO:0000313" key="3">
    <source>
        <dbReference type="Proteomes" id="UP000054721"/>
    </source>
</evidence>
<sequence>MGRNKQDETTDAAANMQAEQSVTESVVQSLTLETPKQLLHLHCKRSMTTKSTHSVDGRDATFRLGDAMENE</sequence>
<proteinExistence type="predicted"/>
<reference evidence="2 3" key="1">
    <citation type="submission" date="2015-05" db="EMBL/GenBank/DDBJ databases">
        <title>Evolution of Trichinella species and genotypes.</title>
        <authorList>
            <person name="Korhonen P.K."/>
            <person name="Edoardo P."/>
            <person name="Giuseppe L.R."/>
            <person name="Gasser R.B."/>
        </authorList>
    </citation>
    <scope>NUCLEOTIDE SEQUENCE [LARGE SCALE GENOMIC DNA]</scope>
    <source>
        <strain evidence="2">ISS10</strain>
    </source>
</reference>
<comment type="caution">
    <text evidence="2">The sequence shown here is derived from an EMBL/GenBank/DDBJ whole genome shotgun (WGS) entry which is preliminary data.</text>
</comment>
<dbReference type="EMBL" id="JYDW01000068">
    <property type="protein sequence ID" value="KRZ57813.1"/>
    <property type="molecule type" value="Genomic_DNA"/>
</dbReference>
<feature type="region of interest" description="Disordered" evidence="1">
    <location>
        <begin position="46"/>
        <end position="71"/>
    </location>
</feature>
<dbReference type="AlphaFoldDB" id="A0A0V1LE89"/>
<feature type="region of interest" description="Disordered" evidence="1">
    <location>
        <begin position="1"/>
        <end position="21"/>
    </location>
</feature>